<comment type="similarity">
    <text evidence="1 2">Belongs to the BioY family.</text>
</comment>
<dbReference type="GO" id="GO:0005886">
    <property type="term" value="C:plasma membrane"/>
    <property type="evidence" value="ECO:0007669"/>
    <property type="project" value="UniProtKB-SubCell"/>
</dbReference>
<proteinExistence type="inferred from homology"/>
<evidence type="ECO:0000256" key="2">
    <source>
        <dbReference type="PIRNR" id="PIRNR016661"/>
    </source>
</evidence>
<reference evidence="5" key="1">
    <citation type="submission" date="2016-10" db="EMBL/GenBank/DDBJ databases">
        <authorList>
            <person name="Varghese N."/>
            <person name="Submissions S."/>
        </authorList>
    </citation>
    <scope>NUCLEOTIDE SEQUENCE [LARGE SCALE GENOMIC DNA]</scope>
    <source>
        <strain evidence="5">CGMCC 1.8895</strain>
    </source>
</reference>
<dbReference type="EMBL" id="FNFY01000033">
    <property type="protein sequence ID" value="SDL24440.1"/>
    <property type="molecule type" value="Genomic_DNA"/>
</dbReference>
<gene>
    <name evidence="4" type="ORF">SAMN05216216_13325</name>
</gene>
<keyword evidence="2" id="KW-1003">Cell membrane</keyword>
<feature type="transmembrane region" description="Helical" evidence="3">
    <location>
        <begin position="141"/>
        <end position="167"/>
    </location>
</feature>
<dbReference type="STRING" id="576118.SAMN05216216_13325"/>
<dbReference type="PANTHER" id="PTHR34295:SF1">
    <property type="entry name" value="BIOTIN TRANSPORTER BIOY"/>
    <property type="match status" value="1"/>
</dbReference>
<keyword evidence="5" id="KW-1185">Reference proteome</keyword>
<dbReference type="GO" id="GO:0015225">
    <property type="term" value="F:biotin transmembrane transporter activity"/>
    <property type="evidence" value="ECO:0007669"/>
    <property type="project" value="UniProtKB-UniRule"/>
</dbReference>
<dbReference type="OrthoDB" id="9803495at2"/>
<feature type="transmembrane region" description="Helical" evidence="3">
    <location>
        <begin position="54"/>
        <end position="76"/>
    </location>
</feature>
<name>A0A1G9IGR4_9BACL</name>
<keyword evidence="3" id="KW-0812">Transmembrane</keyword>
<feature type="transmembrane region" description="Helical" evidence="3">
    <location>
        <begin position="82"/>
        <end position="99"/>
    </location>
</feature>
<protein>
    <recommendedName>
        <fullName evidence="2">Biotin transporter</fullName>
    </recommendedName>
</protein>
<evidence type="ECO:0000256" key="3">
    <source>
        <dbReference type="SAM" id="Phobius"/>
    </source>
</evidence>
<keyword evidence="2" id="KW-0813">Transport</keyword>
<feature type="transmembrane region" description="Helical" evidence="3">
    <location>
        <begin position="29"/>
        <end position="47"/>
    </location>
</feature>
<organism evidence="4 5">
    <name type="scientific">Lacicoccus qingdaonensis</name>
    <dbReference type="NCBI Taxonomy" id="576118"/>
    <lineage>
        <taxon>Bacteria</taxon>
        <taxon>Bacillati</taxon>
        <taxon>Bacillota</taxon>
        <taxon>Bacilli</taxon>
        <taxon>Bacillales</taxon>
        <taxon>Salinicoccaceae</taxon>
        <taxon>Lacicoccus</taxon>
    </lineage>
</organism>
<accession>A0A1G9IGR4</accession>
<keyword evidence="3" id="KW-1133">Transmembrane helix</keyword>
<dbReference type="PIRSF" id="PIRSF016661">
    <property type="entry name" value="BioY"/>
    <property type="match status" value="1"/>
</dbReference>
<dbReference type="AlphaFoldDB" id="A0A1G9IGR4"/>
<dbReference type="InterPro" id="IPR003784">
    <property type="entry name" value="BioY"/>
</dbReference>
<feature type="transmembrane region" description="Helical" evidence="3">
    <location>
        <begin position="111"/>
        <end position="135"/>
    </location>
</feature>
<keyword evidence="2 3" id="KW-0472">Membrane</keyword>
<evidence type="ECO:0000313" key="4">
    <source>
        <dbReference type="EMBL" id="SDL24440.1"/>
    </source>
</evidence>
<dbReference type="RefSeq" id="WP_092987964.1">
    <property type="nucleotide sequence ID" value="NZ_FNFY01000033.1"/>
</dbReference>
<evidence type="ECO:0000256" key="1">
    <source>
        <dbReference type="ARBA" id="ARBA00010692"/>
    </source>
</evidence>
<dbReference type="Proteomes" id="UP000199008">
    <property type="component" value="Unassembled WGS sequence"/>
</dbReference>
<dbReference type="Gene3D" id="1.10.1760.20">
    <property type="match status" value="1"/>
</dbReference>
<dbReference type="Pfam" id="PF02632">
    <property type="entry name" value="BioY"/>
    <property type="match status" value="1"/>
</dbReference>
<sequence length="180" mass="19108">MKTKHLIFVALFAALIAIGAQIRVPIGPVPFTLQMPMVLLTALILGSRLGALSTIVYLLVGLIGVPVFAGSGGIGAFISPSFGFVLGFIPAAYIAGIGVREGQPLYQSLIYTYLAILVTFIFGALYFVFVMNVLIGTPVGVIEALMITVVPFAIKDLIVGTLTVMFARILKSRGILRIAH</sequence>
<dbReference type="PANTHER" id="PTHR34295">
    <property type="entry name" value="BIOTIN TRANSPORTER BIOY"/>
    <property type="match status" value="1"/>
</dbReference>
<comment type="subcellular location">
    <subcellularLocation>
        <location evidence="2">Cell membrane</location>
        <topology evidence="2">Multi-pass membrane protein</topology>
    </subcellularLocation>
</comment>
<evidence type="ECO:0000313" key="5">
    <source>
        <dbReference type="Proteomes" id="UP000199008"/>
    </source>
</evidence>